<gene>
    <name evidence="6" type="ORF">BSZ05_05045</name>
</gene>
<dbReference type="SUPFAM" id="SSF53383">
    <property type="entry name" value="PLP-dependent transferases"/>
    <property type="match status" value="1"/>
</dbReference>
<evidence type="ECO:0000313" key="7">
    <source>
        <dbReference type="Proteomes" id="UP000197092"/>
    </source>
</evidence>
<dbReference type="InterPro" id="IPR015421">
    <property type="entry name" value="PyrdxlP-dep_Trfase_major"/>
</dbReference>
<dbReference type="PANTHER" id="PTHR30244:SF34">
    <property type="entry name" value="DTDP-4-AMINO-4,6-DIDEOXYGALACTOSE TRANSAMINASE"/>
    <property type="match status" value="1"/>
</dbReference>
<name>A0AAN1FEQ3_9VIBR</name>
<feature type="active site" description="Proton acceptor" evidence="3">
    <location>
        <position position="183"/>
    </location>
</feature>
<reference evidence="7" key="1">
    <citation type="submission" date="2016-12" db="EMBL/GenBank/DDBJ databases">
        <title>Comparative genomic analysis reveals the diversity, evolution, and environmental adaptation strategies of the genus Vibrio.</title>
        <authorList>
            <person name="Lin H."/>
            <person name="Wang X."/>
            <person name="Zhang X.-H."/>
        </authorList>
    </citation>
    <scope>NUCLEOTIDE SEQUENCE [LARGE SCALE GENOMIC DNA]</scope>
    <source>
        <strain evidence="7">QT6D1</strain>
    </source>
</reference>
<evidence type="ECO:0000256" key="4">
    <source>
        <dbReference type="PIRSR" id="PIRSR000390-2"/>
    </source>
</evidence>
<dbReference type="NCBIfam" id="NF008687">
    <property type="entry name" value="PRK11706.1"/>
    <property type="match status" value="1"/>
</dbReference>
<protein>
    <submittedName>
        <fullName evidence="6">dTDP-4-amino-4,6-dideoxygalactose transaminase</fullName>
    </submittedName>
</protein>
<dbReference type="AlphaFoldDB" id="A0AAN1FEQ3"/>
<evidence type="ECO:0000256" key="3">
    <source>
        <dbReference type="PIRSR" id="PIRSR000390-1"/>
    </source>
</evidence>
<dbReference type="NCBIfam" id="TIGR02379">
    <property type="entry name" value="ECA_wecE"/>
    <property type="match status" value="1"/>
</dbReference>
<dbReference type="EMBL" id="CP018308">
    <property type="protein sequence ID" value="ASI89222.1"/>
    <property type="molecule type" value="Genomic_DNA"/>
</dbReference>
<dbReference type="FunFam" id="3.40.640.10:FF:000037">
    <property type="entry name" value="dTDP-4-amino-4,6-dideoxygalactose transaminase"/>
    <property type="match status" value="1"/>
</dbReference>
<accession>A0AAN1FEQ3</accession>
<dbReference type="PIRSF" id="PIRSF000390">
    <property type="entry name" value="PLP_StrS"/>
    <property type="match status" value="1"/>
</dbReference>
<dbReference type="Gene3D" id="3.40.640.10">
    <property type="entry name" value="Type I PLP-dependent aspartate aminotransferase-like (Major domain)"/>
    <property type="match status" value="1"/>
</dbReference>
<feature type="modified residue" description="N6-(pyridoxal phosphate)lysine" evidence="4">
    <location>
        <position position="183"/>
    </location>
</feature>
<dbReference type="GO" id="GO:0019180">
    <property type="term" value="F:dTDP-4-amino-4,6-dideoxygalactose transaminase activity"/>
    <property type="evidence" value="ECO:0007669"/>
    <property type="project" value="TreeGrafter"/>
</dbReference>
<dbReference type="Pfam" id="PF01041">
    <property type="entry name" value="DegT_DnrJ_EryC1"/>
    <property type="match status" value="1"/>
</dbReference>
<keyword evidence="1 4" id="KW-0663">Pyridoxal phosphate</keyword>
<dbReference type="InterPro" id="IPR012749">
    <property type="entry name" value="WecE-like"/>
</dbReference>
<dbReference type="InterPro" id="IPR000653">
    <property type="entry name" value="DegT/StrS_aminotransferase"/>
</dbReference>
<dbReference type="RefSeq" id="WP_088876337.1">
    <property type="nucleotide sequence ID" value="NZ_CP018308.1"/>
</dbReference>
<comment type="similarity">
    <text evidence="2 5">Belongs to the DegT/DnrJ/EryC1 family.</text>
</comment>
<proteinExistence type="inferred from homology"/>
<evidence type="ECO:0000313" key="6">
    <source>
        <dbReference type="EMBL" id="ASI89222.1"/>
    </source>
</evidence>
<dbReference type="GO" id="GO:0030170">
    <property type="term" value="F:pyridoxal phosphate binding"/>
    <property type="evidence" value="ECO:0007669"/>
    <property type="project" value="TreeGrafter"/>
</dbReference>
<dbReference type="CDD" id="cd00616">
    <property type="entry name" value="AHBA_syn"/>
    <property type="match status" value="1"/>
</dbReference>
<sequence length="378" mass="42572">MISIPFNRPPYLGSEDKLVLESIRSAKISGDGPFTTKCHQWFEDHLPCKKVLATPSCTAALEMSALLIDVQPGDEVIMPSYTFVSTANAFALRGAKIVFVDIRPDTMNIDEELIEAAITEKTVAIVPVHYAGVACEMDTIMEIADRYGLFVIEDAAQGVKSTYKGRALGTIGHFGAFSFHETKNYSSGGEGGLLLINDERYIQRAEIIREKGTNRSLFFRGMVDKYSWVDIGSSFLPSDIQMACLYAQLIESDTVNVRRRELWFNYQAAFQCIQHEDIALPYIPDECEHNAHMFYIKLAGLDERTTFIDYLKCNDILAVFHYVPLHSSEAGRSCGMFCGEDQFTTSESEKLVRLPLYYNMTDAEQKRVIGVVLDFFKK</sequence>
<evidence type="ECO:0000256" key="5">
    <source>
        <dbReference type="RuleBase" id="RU004508"/>
    </source>
</evidence>
<evidence type="ECO:0000256" key="2">
    <source>
        <dbReference type="ARBA" id="ARBA00037999"/>
    </source>
</evidence>
<dbReference type="GO" id="GO:0000271">
    <property type="term" value="P:polysaccharide biosynthetic process"/>
    <property type="evidence" value="ECO:0007669"/>
    <property type="project" value="TreeGrafter"/>
</dbReference>
<dbReference type="KEGG" id="vsh:BSZ05_05045"/>
<organism evidence="6 7">
    <name type="scientific">Vibrio mediterranei</name>
    <dbReference type="NCBI Taxonomy" id="689"/>
    <lineage>
        <taxon>Bacteria</taxon>
        <taxon>Pseudomonadati</taxon>
        <taxon>Pseudomonadota</taxon>
        <taxon>Gammaproteobacteria</taxon>
        <taxon>Vibrionales</taxon>
        <taxon>Vibrionaceae</taxon>
        <taxon>Vibrio</taxon>
    </lineage>
</organism>
<dbReference type="Proteomes" id="UP000197092">
    <property type="component" value="Chromosome 1"/>
</dbReference>
<evidence type="ECO:0000256" key="1">
    <source>
        <dbReference type="ARBA" id="ARBA00022898"/>
    </source>
</evidence>
<dbReference type="PANTHER" id="PTHR30244">
    <property type="entry name" value="TRANSAMINASE"/>
    <property type="match status" value="1"/>
</dbReference>
<dbReference type="InterPro" id="IPR015424">
    <property type="entry name" value="PyrdxlP-dep_Trfase"/>
</dbReference>